<proteinExistence type="predicted"/>
<dbReference type="AlphaFoldDB" id="A0A485BIF9"/>
<evidence type="ECO:0000313" key="2">
    <source>
        <dbReference type="Proteomes" id="UP000332594"/>
    </source>
</evidence>
<accession>A0A485BIF9</accession>
<reference evidence="1 2" key="1">
    <citation type="submission" date="2019-03" db="EMBL/GenBank/DDBJ databases">
        <authorList>
            <consortium name="Pathogen Informatics"/>
        </authorList>
    </citation>
    <scope>NUCLEOTIDE SEQUENCE [LARGE SCALE GENOMIC DNA]</scope>
    <source>
        <strain evidence="1 2">NCTC13038</strain>
    </source>
</reference>
<evidence type="ECO:0000313" key="1">
    <source>
        <dbReference type="EMBL" id="VFS73150.1"/>
    </source>
</evidence>
<gene>
    <name evidence="1" type="ORF">NCTC13038_02953</name>
</gene>
<protein>
    <submittedName>
        <fullName evidence="1">Uncharacterized protein</fullName>
    </submittedName>
</protein>
<dbReference type="Proteomes" id="UP000332594">
    <property type="component" value="Unassembled WGS sequence"/>
</dbReference>
<dbReference type="EMBL" id="CAADJG010000002">
    <property type="protein sequence ID" value="VFS73150.1"/>
    <property type="molecule type" value="Genomic_DNA"/>
</dbReference>
<sequence>MVIEAHIAYPVNRRLNILHGVPGKLAVGNKRQLLMKLIVQLEEIIELLAFNRRALLIKILLKLINLLAVDHSRRPTHHRTLDGLAHEAAVADLRQGYFIDVAAALRTDLDQAIFRQLNKRLAHRLTGNVKAHGDFLFRQRRAGWDQTMDDIPAEDPINLLIYRLCWIEL</sequence>
<name>A0A485BIF9_RAOTE</name>
<organism evidence="1 2">
    <name type="scientific">Raoultella terrigena</name>
    <name type="common">Klebsiella terrigena</name>
    <dbReference type="NCBI Taxonomy" id="577"/>
    <lineage>
        <taxon>Bacteria</taxon>
        <taxon>Pseudomonadati</taxon>
        <taxon>Pseudomonadota</taxon>
        <taxon>Gammaproteobacteria</taxon>
        <taxon>Enterobacterales</taxon>
        <taxon>Enterobacteriaceae</taxon>
        <taxon>Klebsiella/Raoultella group</taxon>
        <taxon>Raoultella</taxon>
    </lineage>
</organism>